<sequence length="99" mass="11226">MGIPAWRGATQESLTMLLIQAVPVPTLQDFLQVITTTREALETKIDTLRADLGILKDYHRRLAGRATTRERTLIELQPDIPAVRYRLTLMAAKVRTLEL</sequence>
<organism evidence="1 2">
    <name type="scientific">Pleurodeles waltl</name>
    <name type="common">Iberian ribbed newt</name>
    <dbReference type="NCBI Taxonomy" id="8319"/>
    <lineage>
        <taxon>Eukaryota</taxon>
        <taxon>Metazoa</taxon>
        <taxon>Chordata</taxon>
        <taxon>Craniata</taxon>
        <taxon>Vertebrata</taxon>
        <taxon>Euteleostomi</taxon>
        <taxon>Amphibia</taxon>
        <taxon>Batrachia</taxon>
        <taxon>Caudata</taxon>
        <taxon>Salamandroidea</taxon>
        <taxon>Salamandridae</taxon>
        <taxon>Pleurodelinae</taxon>
        <taxon>Pleurodeles</taxon>
    </lineage>
</organism>
<dbReference type="Proteomes" id="UP001066276">
    <property type="component" value="Chromosome 11"/>
</dbReference>
<protein>
    <submittedName>
        <fullName evidence="1">Uncharacterized protein</fullName>
    </submittedName>
</protein>
<keyword evidence="2" id="KW-1185">Reference proteome</keyword>
<proteinExistence type="predicted"/>
<dbReference type="EMBL" id="JANPWB010000015">
    <property type="protein sequence ID" value="KAJ1091829.1"/>
    <property type="molecule type" value="Genomic_DNA"/>
</dbReference>
<accession>A0AAV7LMS6</accession>
<evidence type="ECO:0000313" key="1">
    <source>
        <dbReference type="EMBL" id="KAJ1091829.1"/>
    </source>
</evidence>
<comment type="caution">
    <text evidence="1">The sequence shown here is derived from an EMBL/GenBank/DDBJ whole genome shotgun (WGS) entry which is preliminary data.</text>
</comment>
<name>A0AAV7LMS6_PLEWA</name>
<dbReference type="AlphaFoldDB" id="A0AAV7LMS6"/>
<reference evidence="1" key="1">
    <citation type="journal article" date="2022" name="bioRxiv">
        <title>Sequencing and chromosome-scale assembly of the giantPleurodeles waltlgenome.</title>
        <authorList>
            <person name="Brown T."/>
            <person name="Elewa A."/>
            <person name="Iarovenko S."/>
            <person name="Subramanian E."/>
            <person name="Araus A.J."/>
            <person name="Petzold A."/>
            <person name="Susuki M."/>
            <person name="Suzuki K.-i.T."/>
            <person name="Hayashi T."/>
            <person name="Toyoda A."/>
            <person name="Oliveira C."/>
            <person name="Osipova E."/>
            <person name="Leigh N.D."/>
            <person name="Simon A."/>
            <person name="Yun M.H."/>
        </authorList>
    </citation>
    <scope>NUCLEOTIDE SEQUENCE</scope>
    <source>
        <strain evidence="1">20211129_DDA</strain>
        <tissue evidence="1">Liver</tissue>
    </source>
</reference>
<gene>
    <name evidence="1" type="ORF">NDU88_004944</name>
</gene>
<evidence type="ECO:0000313" key="2">
    <source>
        <dbReference type="Proteomes" id="UP001066276"/>
    </source>
</evidence>